<evidence type="ECO:0000313" key="4">
    <source>
        <dbReference type="Proteomes" id="UP000054097"/>
    </source>
</evidence>
<dbReference type="HOGENOM" id="CLU_455052_0_0_1"/>
<sequence>MVDATHVPESPTQMSPSLPSRQEIQSTQNLIEQLEYELKQIRISIAREQRRQTTRLKEEHENWAPIIQDAKARLAEGAPVSATEELKALEEEENQGRTAIRQEFKQRTASLMEKQSAVEAELAKQKSFLASVRKVDEDALLEIFDHFVYTGGSPWVLAHTCSRWRSVVLSSKQLWSGILITTNIDSEVERRLEGKEVCNSLPRLERAIQRVGDAPIDLAISLNWSHAALDVQSTLAMITRITETCNHWRTLHIENSEKVLDGDYVFPAGTFDQGLPNVTQVSFHMQHHVHGNSSKGLLPFRELIDAIERTAEKLHAAHFHGFGHNELTDAYFSSPTRIEDLSLIHVEPRYIRRGYRALLDACPTSRAGWRYASFAGVAEFRLDSAREASFGFIVPSRRITLHGDIHEALRETVLSDIRILDIVTTSPLKLPHQLHLPRVYQLSVYSEELEDLRFIHAPNLDNFRIGLSSKELHHIHASMLALEGLWNRGTAPRPVRVSFEGIGVSGAMLRKLSTNNGRLEHVRLVDVTFERRGALLGLTEAAWLKSVEIVFTDQLDVGRVDNLSTDIRTLMLTRKESDVKLKRITLTHGTEEEVFTPDTI</sequence>
<dbReference type="STRING" id="933852.A0A0C3BAI4"/>
<dbReference type="OrthoDB" id="3365698at2759"/>
<evidence type="ECO:0000256" key="1">
    <source>
        <dbReference type="SAM" id="Coils"/>
    </source>
</evidence>
<keyword evidence="4" id="KW-1185">Reference proteome</keyword>
<gene>
    <name evidence="3" type="ORF">M408DRAFT_329518</name>
</gene>
<proteinExistence type="predicted"/>
<dbReference type="AlphaFoldDB" id="A0A0C3BAI4"/>
<protein>
    <recommendedName>
        <fullName evidence="5">F-box domain-containing protein</fullName>
    </recommendedName>
</protein>
<evidence type="ECO:0008006" key="5">
    <source>
        <dbReference type="Google" id="ProtNLM"/>
    </source>
</evidence>
<name>A0A0C3BAI4_SERVB</name>
<reference evidence="4" key="2">
    <citation type="submission" date="2015-01" db="EMBL/GenBank/DDBJ databases">
        <title>Evolutionary Origins and Diversification of the Mycorrhizal Mutualists.</title>
        <authorList>
            <consortium name="DOE Joint Genome Institute"/>
            <consortium name="Mycorrhizal Genomics Consortium"/>
            <person name="Kohler A."/>
            <person name="Kuo A."/>
            <person name="Nagy L.G."/>
            <person name="Floudas D."/>
            <person name="Copeland A."/>
            <person name="Barry K.W."/>
            <person name="Cichocki N."/>
            <person name="Veneault-Fourrey C."/>
            <person name="LaButti K."/>
            <person name="Lindquist E.A."/>
            <person name="Lipzen A."/>
            <person name="Lundell T."/>
            <person name="Morin E."/>
            <person name="Murat C."/>
            <person name="Riley R."/>
            <person name="Ohm R."/>
            <person name="Sun H."/>
            <person name="Tunlid A."/>
            <person name="Henrissat B."/>
            <person name="Grigoriev I.V."/>
            <person name="Hibbett D.S."/>
            <person name="Martin F."/>
        </authorList>
    </citation>
    <scope>NUCLEOTIDE SEQUENCE [LARGE SCALE GENOMIC DNA]</scope>
    <source>
        <strain evidence="4">MAFF 305830</strain>
    </source>
</reference>
<dbReference type="EMBL" id="KN824293">
    <property type="protein sequence ID" value="KIM28471.1"/>
    <property type="molecule type" value="Genomic_DNA"/>
</dbReference>
<dbReference type="Proteomes" id="UP000054097">
    <property type="component" value="Unassembled WGS sequence"/>
</dbReference>
<accession>A0A0C3BAI4</accession>
<feature type="compositionally biased region" description="Polar residues" evidence="2">
    <location>
        <begin position="10"/>
        <end position="22"/>
    </location>
</feature>
<keyword evidence="1" id="KW-0175">Coiled coil</keyword>
<organism evidence="3 4">
    <name type="scientific">Serendipita vermifera MAFF 305830</name>
    <dbReference type="NCBI Taxonomy" id="933852"/>
    <lineage>
        <taxon>Eukaryota</taxon>
        <taxon>Fungi</taxon>
        <taxon>Dikarya</taxon>
        <taxon>Basidiomycota</taxon>
        <taxon>Agaricomycotina</taxon>
        <taxon>Agaricomycetes</taxon>
        <taxon>Sebacinales</taxon>
        <taxon>Serendipitaceae</taxon>
        <taxon>Serendipita</taxon>
    </lineage>
</organism>
<feature type="region of interest" description="Disordered" evidence="2">
    <location>
        <begin position="1"/>
        <end position="22"/>
    </location>
</feature>
<evidence type="ECO:0000313" key="3">
    <source>
        <dbReference type="EMBL" id="KIM28471.1"/>
    </source>
</evidence>
<feature type="coiled-coil region" evidence="1">
    <location>
        <begin position="24"/>
        <end position="51"/>
    </location>
</feature>
<reference evidence="3 4" key="1">
    <citation type="submission" date="2014-04" db="EMBL/GenBank/DDBJ databases">
        <authorList>
            <consortium name="DOE Joint Genome Institute"/>
            <person name="Kuo A."/>
            <person name="Zuccaro A."/>
            <person name="Kohler A."/>
            <person name="Nagy L.G."/>
            <person name="Floudas D."/>
            <person name="Copeland A."/>
            <person name="Barry K.W."/>
            <person name="Cichocki N."/>
            <person name="Veneault-Fourrey C."/>
            <person name="LaButti K."/>
            <person name="Lindquist E.A."/>
            <person name="Lipzen A."/>
            <person name="Lundell T."/>
            <person name="Morin E."/>
            <person name="Murat C."/>
            <person name="Sun H."/>
            <person name="Tunlid A."/>
            <person name="Henrissat B."/>
            <person name="Grigoriev I.V."/>
            <person name="Hibbett D.S."/>
            <person name="Martin F."/>
            <person name="Nordberg H.P."/>
            <person name="Cantor M.N."/>
            <person name="Hua S.X."/>
        </authorList>
    </citation>
    <scope>NUCLEOTIDE SEQUENCE [LARGE SCALE GENOMIC DNA]</scope>
    <source>
        <strain evidence="3 4">MAFF 305830</strain>
    </source>
</reference>
<evidence type="ECO:0000256" key="2">
    <source>
        <dbReference type="SAM" id="MobiDB-lite"/>
    </source>
</evidence>